<feature type="non-terminal residue" evidence="3">
    <location>
        <position position="121"/>
    </location>
</feature>
<reference evidence="3 4" key="1">
    <citation type="submission" date="2019-05" db="EMBL/GenBank/DDBJ databases">
        <title>Genome sequence of Cellulomonas hominis strain CS1.</title>
        <authorList>
            <person name="Belmont J."/>
            <person name="Maclea K.S."/>
        </authorList>
    </citation>
    <scope>NUCLEOTIDE SEQUENCE [LARGE SCALE GENOMIC DNA]</scope>
    <source>
        <strain evidence="3 4">CS1</strain>
    </source>
</reference>
<sequence>MTDSPTAARRVVLDAGGRAPVLPAAREAYLAALDEGWADPRRLHTEGRRARALLDGAREAVAALVGARTEEVDLAPSHTAALHGAVLTVARGRRRVGSGVVASAVERRAVLDAAAAVGGGA</sequence>
<gene>
    <name evidence="3" type="ORF">FA014_09215</name>
</gene>
<comment type="cofactor">
    <cofactor evidence="1">
        <name>pyridoxal 5'-phosphate</name>
        <dbReference type="ChEBI" id="CHEBI:597326"/>
    </cofactor>
</comment>
<evidence type="ECO:0000313" key="3">
    <source>
        <dbReference type="EMBL" id="TKR23839.1"/>
    </source>
</evidence>
<comment type="caution">
    <text evidence="3">The sequence shown here is derived from an EMBL/GenBank/DDBJ whole genome shotgun (WGS) entry which is preliminary data.</text>
</comment>
<dbReference type="EMBL" id="SZYE01000058">
    <property type="protein sequence ID" value="TKR23839.1"/>
    <property type="molecule type" value="Genomic_DNA"/>
</dbReference>
<evidence type="ECO:0000256" key="2">
    <source>
        <dbReference type="ARBA" id="ARBA00050776"/>
    </source>
</evidence>
<keyword evidence="3" id="KW-0808">Transferase</keyword>
<evidence type="ECO:0000256" key="1">
    <source>
        <dbReference type="ARBA" id="ARBA00001933"/>
    </source>
</evidence>
<dbReference type="InterPro" id="IPR015421">
    <property type="entry name" value="PyrdxlP-dep_Trfase_major"/>
</dbReference>
<keyword evidence="3" id="KW-0032">Aminotransferase</keyword>
<organism evidence="3 4">
    <name type="scientific">Cellulomonas hominis</name>
    <dbReference type="NCBI Taxonomy" id="156981"/>
    <lineage>
        <taxon>Bacteria</taxon>
        <taxon>Bacillati</taxon>
        <taxon>Actinomycetota</taxon>
        <taxon>Actinomycetes</taxon>
        <taxon>Micrococcales</taxon>
        <taxon>Cellulomonadaceae</taxon>
        <taxon>Cellulomonas</taxon>
    </lineage>
</organism>
<name>A0A7Z8NQ56_9CELL</name>
<proteinExistence type="predicted"/>
<dbReference type="GO" id="GO:0008483">
    <property type="term" value="F:transaminase activity"/>
    <property type="evidence" value="ECO:0007669"/>
    <property type="project" value="UniProtKB-KW"/>
</dbReference>
<accession>A0A7Z8NQ56</accession>
<evidence type="ECO:0000313" key="4">
    <source>
        <dbReference type="Proteomes" id="UP000308121"/>
    </source>
</evidence>
<dbReference type="InterPro" id="IPR015424">
    <property type="entry name" value="PyrdxlP-dep_Trfase"/>
</dbReference>
<dbReference type="AlphaFoldDB" id="A0A7Z8NQ56"/>
<dbReference type="SUPFAM" id="SSF53383">
    <property type="entry name" value="PLP-dependent transferases"/>
    <property type="match status" value="1"/>
</dbReference>
<comment type="catalytic activity">
    <reaction evidence="2">
        <text>(sulfur carrier)-H + L-cysteine = (sulfur carrier)-SH + L-alanine</text>
        <dbReference type="Rhea" id="RHEA:43892"/>
        <dbReference type="Rhea" id="RHEA-COMP:14737"/>
        <dbReference type="Rhea" id="RHEA-COMP:14739"/>
        <dbReference type="ChEBI" id="CHEBI:29917"/>
        <dbReference type="ChEBI" id="CHEBI:35235"/>
        <dbReference type="ChEBI" id="CHEBI:57972"/>
        <dbReference type="ChEBI" id="CHEBI:64428"/>
        <dbReference type="EC" id="2.8.1.7"/>
    </reaction>
</comment>
<dbReference type="Proteomes" id="UP000308121">
    <property type="component" value="Unassembled WGS sequence"/>
</dbReference>
<protein>
    <submittedName>
        <fullName evidence="3">Aminotransferase</fullName>
    </submittedName>
</protein>
<dbReference type="Gene3D" id="3.40.640.10">
    <property type="entry name" value="Type I PLP-dependent aspartate aminotransferase-like (Major domain)"/>
    <property type="match status" value="1"/>
</dbReference>
<dbReference type="PANTHER" id="PTHR11601:SF34">
    <property type="entry name" value="CYSTEINE DESULFURASE"/>
    <property type="match status" value="1"/>
</dbReference>
<dbReference type="PANTHER" id="PTHR11601">
    <property type="entry name" value="CYSTEINE DESULFURYLASE FAMILY MEMBER"/>
    <property type="match status" value="1"/>
</dbReference>
<dbReference type="GO" id="GO:0031071">
    <property type="term" value="F:cysteine desulfurase activity"/>
    <property type="evidence" value="ECO:0007669"/>
    <property type="project" value="UniProtKB-EC"/>
</dbReference>